<evidence type="ECO:0000259" key="14">
    <source>
        <dbReference type="PROSITE" id="PS51194"/>
    </source>
</evidence>
<evidence type="ECO:0000256" key="4">
    <source>
        <dbReference type="ARBA" id="ARBA00022801"/>
    </source>
</evidence>
<dbReference type="InterPro" id="IPR014001">
    <property type="entry name" value="Helicase_ATP-bd"/>
</dbReference>
<dbReference type="Pfam" id="PF00271">
    <property type="entry name" value="Helicase_C"/>
    <property type="match status" value="1"/>
</dbReference>
<dbReference type="Pfam" id="PF16124">
    <property type="entry name" value="RecQ_Zn_bind"/>
    <property type="match status" value="1"/>
</dbReference>
<feature type="compositionally biased region" description="Basic and acidic residues" evidence="12">
    <location>
        <begin position="598"/>
        <end position="607"/>
    </location>
</feature>
<evidence type="ECO:0000313" key="15">
    <source>
        <dbReference type="EMBL" id="THH26380.1"/>
    </source>
</evidence>
<accession>A0A4S4MSQ1</accession>
<dbReference type="EC" id="5.6.2.4" evidence="11"/>
<evidence type="ECO:0000256" key="7">
    <source>
        <dbReference type="ARBA" id="ARBA00023125"/>
    </source>
</evidence>
<dbReference type="GO" id="GO:0005634">
    <property type="term" value="C:nucleus"/>
    <property type="evidence" value="ECO:0007669"/>
    <property type="project" value="UniProtKB-SubCell"/>
</dbReference>
<evidence type="ECO:0000256" key="5">
    <source>
        <dbReference type="ARBA" id="ARBA00022806"/>
    </source>
</evidence>
<dbReference type="CDD" id="cd18794">
    <property type="entry name" value="SF2_C_RecQ"/>
    <property type="match status" value="1"/>
</dbReference>
<evidence type="ECO:0000256" key="10">
    <source>
        <dbReference type="ARBA" id="ARBA00034617"/>
    </source>
</evidence>
<dbReference type="GO" id="GO:0000724">
    <property type="term" value="P:double-strand break repair via homologous recombination"/>
    <property type="evidence" value="ECO:0007669"/>
    <property type="project" value="TreeGrafter"/>
</dbReference>
<dbReference type="PROSITE" id="PS51192">
    <property type="entry name" value="HELICASE_ATP_BIND_1"/>
    <property type="match status" value="1"/>
</dbReference>
<dbReference type="InterPro" id="IPR004589">
    <property type="entry name" value="DNA_helicase_ATP-dep_RecQ"/>
</dbReference>
<dbReference type="PROSITE" id="PS51194">
    <property type="entry name" value="HELICASE_CTER"/>
    <property type="match status" value="1"/>
</dbReference>
<evidence type="ECO:0000256" key="1">
    <source>
        <dbReference type="ARBA" id="ARBA00005446"/>
    </source>
</evidence>
<dbReference type="SMART" id="SM00490">
    <property type="entry name" value="HELICc"/>
    <property type="match status" value="1"/>
</dbReference>
<dbReference type="InterPro" id="IPR027417">
    <property type="entry name" value="P-loop_NTPase"/>
</dbReference>
<dbReference type="Pfam" id="PF00270">
    <property type="entry name" value="DEAD"/>
    <property type="match status" value="1"/>
</dbReference>
<organism evidence="15 16">
    <name type="scientific">Antrodiella citrinella</name>
    <dbReference type="NCBI Taxonomy" id="2447956"/>
    <lineage>
        <taxon>Eukaryota</taxon>
        <taxon>Fungi</taxon>
        <taxon>Dikarya</taxon>
        <taxon>Basidiomycota</taxon>
        <taxon>Agaricomycotina</taxon>
        <taxon>Agaricomycetes</taxon>
        <taxon>Polyporales</taxon>
        <taxon>Steccherinaceae</taxon>
        <taxon>Antrodiella</taxon>
    </lineage>
</organism>
<evidence type="ECO:0000256" key="6">
    <source>
        <dbReference type="ARBA" id="ARBA00022840"/>
    </source>
</evidence>
<dbReference type="EMBL" id="SGPM01000357">
    <property type="protein sequence ID" value="THH26380.1"/>
    <property type="molecule type" value="Genomic_DNA"/>
</dbReference>
<evidence type="ECO:0000256" key="12">
    <source>
        <dbReference type="SAM" id="MobiDB-lite"/>
    </source>
</evidence>
<comment type="catalytic activity">
    <reaction evidence="11">
        <text>ATP + H2O = ADP + phosphate + H(+)</text>
        <dbReference type="Rhea" id="RHEA:13065"/>
        <dbReference type="ChEBI" id="CHEBI:15377"/>
        <dbReference type="ChEBI" id="CHEBI:15378"/>
        <dbReference type="ChEBI" id="CHEBI:30616"/>
        <dbReference type="ChEBI" id="CHEBI:43474"/>
        <dbReference type="ChEBI" id="CHEBI:456216"/>
    </reaction>
</comment>
<dbReference type="GO" id="GO:0016887">
    <property type="term" value="F:ATP hydrolysis activity"/>
    <property type="evidence" value="ECO:0007669"/>
    <property type="project" value="RHEA"/>
</dbReference>
<comment type="caution">
    <text evidence="15">The sequence shown here is derived from an EMBL/GenBank/DDBJ whole genome shotgun (WGS) entry which is preliminary data.</text>
</comment>
<evidence type="ECO:0000256" key="3">
    <source>
        <dbReference type="ARBA" id="ARBA00022741"/>
    </source>
</evidence>
<comment type="subcellular location">
    <subcellularLocation>
        <location evidence="11">Nucleus</location>
    </subcellularLocation>
</comment>
<dbReference type="PROSITE" id="PS00690">
    <property type="entry name" value="DEAH_ATP_HELICASE"/>
    <property type="match status" value="1"/>
</dbReference>
<dbReference type="InterPro" id="IPR036388">
    <property type="entry name" value="WH-like_DNA-bd_sf"/>
</dbReference>
<comment type="catalytic activity">
    <reaction evidence="10 11">
        <text>Couples ATP hydrolysis with the unwinding of duplex DNA by translocating in the 3'-5' direction.</text>
        <dbReference type="EC" id="5.6.2.4"/>
    </reaction>
</comment>
<gene>
    <name evidence="15" type="ORF">EUX98_g7808</name>
</gene>
<comment type="similarity">
    <text evidence="1 11">Belongs to the helicase family. RecQ subfamily.</text>
</comment>
<dbReference type="InterPro" id="IPR001650">
    <property type="entry name" value="Helicase_C-like"/>
</dbReference>
<sequence length="669" mass="73821">MANRDIVVVMPTGGGKSLTYQLPALLSNGCTIVISPLISLITDQVLHLEEVGVQAVKFTGPMDRNETGEIYRRLENLAIQGSDVDPAEDIKLCYVTPERVAKSKALRACLTKLYKADKLARLVVDEAHCISQDGHDFRPDYEKLSILRQLFPRVPIMALSATCPPPIVKDVQKILQLRELVSGYSAPPEGTLYFSSPLYRKNLHYTVLPKSSSTEGVIKDMTEYILKHHANHSGIIYCFSKKDTMVVAEKIYQKSNGKIKTGVYNADIGAAEKEKLHHRWRNGEVQVVCATIAFGMGIDKGDVRFVIHHSISKSMDGFYQESGRAGRDGKDADCVLYYRPQDGSHMLGLTVSSREGKERVHEMLRFAQDVTECRKILFAKYFSMSSNVRIASWTTEDEDVLTRCGHCDNCVRAPDTFEAKDVTLHAWRILRTVGAVAKAAGKLTLAKLTSLVRGNGGGKFDAVGTGKGKRKARTEEVVDMEAVAGGIVKLSGEDTERLCVQLLLDGYLKEVFEATAYNVNVYLTLGTSAQGLLRFSAANIEAGKCPMMKCSFVRRNKKLVAASRQKVVEAVDISSCDSDTWPTSPPIPNLNKRKAKRAKLDESKDENVSEDSDGAADRDSDGDESWSRSMRTPPTRIGPPRRSSRKVSAKDGVNKQAKLDEEVICLSSS</sequence>
<dbReference type="Gene3D" id="1.10.10.10">
    <property type="entry name" value="Winged helix-like DNA-binding domain superfamily/Winged helix DNA-binding domain"/>
    <property type="match status" value="1"/>
</dbReference>
<evidence type="ECO:0000256" key="2">
    <source>
        <dbReference type="ARBA" id="ARBA00022723"/>
    </source>
</evidence>
<feature type="domain" description="Helicase C-terminal" evidence="14">
    <location>
        <begin position="220"/>
        <end position="371"/>
    </location>
</feature>
<dbReference type="GO" id="GO:0043138">
    <property type="term" value="F:3'-5' DNA helicase activity"/>
    <property type="evidence" value="ECO:0007669"/>
    <property type="project" value="UniProtKB-EC"/>
</dbReference>
<feature type="domain" description="Helicase ATP-binding" evidence="13">
    <location>
        <begin position="1"/>
        <end position="181"/>
    </location>
</feature>
<dbReference type="PANTHER" id="PTHR13710:SF105">
    <property type="entry name" value="ATP-DEPENDENT DNA HELICASE Q1"/>
    <property type="match status" value="1"/>
</dbReference>
<feature type="region of interest" description="Disordered" evidence="12">
    <location>
        <begin position="575"/>
        <end position="657"/>
    </location>
</feature>
<keyword evidence="2" id="KW-0479">Metal-binding</keyword>
<keyword evidence="6 11" id="KW-0067">ATP-binding</keyword>
<dbReference type="GO" id="GO:0009378">
    <property type="term" value="F:four-way junction helicase activity"/>
    <property type="evidence" value="ECO:0007669"/>
    <property type="project" value="TreeGrafter"/>
</dbReference>
<dbReference type="AlphaFoldDB" id="A0A4S4MSQ1"/>
<dbReference type="NCBIfam" id="TIGR00614">
    <property type="entry name" value="recQ_fam"/>
    <property type="match status" value="1"/>
</dbReference>
<keyword evidence="7" id="KW-0238">DNA-binding</keyword>
<dbReference type="SUPFAM" id="SSF52540">
    <property type="entry name" value="P-loop containing nucleoside triphosphate hydrolases"/>
    <property type="match status" value="1"/>
</dbReference>
<dbReference type="GO" id="GO:0046872">
    <property type="term" value="F:metal ion binding"/>
    <property type="evidence" value="ECO:0007669"/>
    <property type="project" value="UniProtKB-KW"/>
</dbReference>
<proteinExistence type="inferred from homology"/>
<evidence type="ECO:0000256" key="8">
    <source>
        <dbReference type="ARBA" id="ARBA00023235"/>
    </source>
</evidence>
<keyword evidence="8" id="KW-0413">Isomerase</keyword>
<dbReference type="Gene3D" id="3.40.50.300">
    <property type="entry name" value="P-loop containing nucleotide triphosphate hydrolases"/>
    <property type="match status" value="2"/>
</dbReference>
<dbReference type="OrthoDB" id="10261556at2759"/>
<feature type="compositionally biased region" description="Low complexity" evidence="12">
    <location>
        <begin position="631"/>
        <end position="641"/>
    </location>
</feature>
<dbReference type="InterPro" id="IPR032284">
    <property type="entry name" value="RecQ_Zn-bd"/>
</dbReference>
<dbReference type="GO" id="GO:0005694">
    <property type="term" value="C:chromosome"/>
    <property type="evidence" value="ECO:0007669"/>
    <property type="project" value="TreeGrafter"/>
</dbReference>
<dbReference type="PANTHER" id="PTHR13710">
    <property type="entry name" value="DNA HELICASE RECQ FAMILY MEMBER"/>
    <property type="match status" value="1"/>
</dbReference>
<keyword evidence="16" id="KW-1185">Reference proteome</keyword>
<dbReference type="Proteomes" id="UP000308730">
    <property type="component" value="Unassembled WGS sequence"/>
</dbReference>
<feature type="compositionally biased region" description="Acidic residues" evidence="12">
    <location>
        <begin position="608"/>
        <end position="624"/>
    </location>
</feature>
<feature type="compositionally biased region" description="Basic and acidic residues" evidence="12">
    <location>
        <begin position="648"/>
        <end position="657"/>
    </location>
</feature>
<dbReference type="GO" id="GO:0005524">
    <property type="term" value="F:ATP binding"/>
    <property type="evidence" value="ECO:0007669"/>
    <property type="project" value="UniProtKB-KW"/>
</dbReference>
<reference evidence="15 16" key="1">
    <citation type="submission" date="2019-02" db="EMBL/GenBank/DDBJ databases">
        <title>Genome sequencing of the rare red list fungi Antrodiella citrinella (Flaviporus citrinellus).</title>
        <authorList>
            <person name="Buettner E."/>
            <person name="Kellner H."/>
        </authorList>
    </citation>
    <scope>NUCLEOTIDE SEQUENCE [LARGE SCALE GENOMIC DNA]</scope>
    <source>
        <strain evidence="15 16">DSM 108506</strain>
    </source>
</reference>
<dbReference type="GO" id="GO:0003677">
    <property type="term" value="F:DNA binding"/>
    <property type="evidence" value="ECO:0007669"/>
    <property type="project" value="UniProtKB-KW"/>
</dbReference>
<keyword evidence="9 11" id="KW-0539">Nucleus</keyword>
<keyword evidence="3 11" id="KW-0547">Nucleotide-binding</keyword>
<dbReference type="SMART" id="SM00487">
    <property type="entry name" value="DEXDc"/>
    <property type="match status" value="1"/>
</dbReference>
<evidence type="ECO:0000313" key="16">
    <source>
        <dbReference type="Proteomes" id="UP000308730"/>
    </source>
</evidence>
<protein>
    <recommendedName>
        <fullName evidence="11">ATP-dependent DNA helicase</fullName>
        <ecNumber evidence="11">5.6.2.4</ecNumber>
    </recommendedName>
</protein>
<evidence type="ECO:0000256" key="11">
    <source>
        <dbReference type="RuleBase" id="RU364117"/>
    </source>
</evidence>
<keyword evidence="5 11" id="KW-0347">Helicase</keyword>
<name>A0A4S4MSQ1_9APHY</name>
<dbReference type="InterPro" id="IPR002464">
    <property type="entry name" value="DNA/RNA_helicase_DEAH_CS"/>
</dbReference>
<evidence type="ECO:0000256" key="9">
    <source>
        <dbReference type="ARBA" id="ARBA00023242"/>
    </source>
</evidence>
<dbReference type="GO" id="GO:0005737">
    <property type="term" value="C:cytoplasm"/>
    <property type="evidence" value="ECO:0007669"/>
    <property type="project" value="TreeGrafter"/>
</dbReference>
<dbReference type="InterPro" id="IPR011545">
    <property type="entry name" value="DEAD/DEAH_box_helicase_dom"/>
</dbReference>
<keyword evidence="4 11" id="KW-0378">Hydrolase</keyword>
<evidence type="ECO:0000259" key="13">
    <source>
        <dbReference type="PROSITE" id="PS51192"/>
    </source>
</evidence>